<organism evidence="2 3">
    <name type="scientific">Hasllibacter halocynthiae</name>
    <dbReference type="NCBI Taxonomy" id="595589"/>
    <lineage>
        <taxon>Bacteria</taxon>
        <taxon>Pseudomonadati</taxon>
        <taxon>Pseudomonadota</taxon>
        <taxon>Alphaproteobacteria</taxon>
        <taxon>Rhodobacterales</taxon>
        <taxon>Roseobacteraceae</taxon>
        <taxon>Hasllibacter</taxon>
    </lineage>
</organism>
<keyword evidence="3" id="KW-1185">Reference proteome</keyword>
<keyword evidence="1" id="KW-0812">Transmembrane</keyword>
<name>A0A2T0X7W0_9RHOB</name>
<reference evidence="2 3" key="1">
    <citation type="submission" date="2018-03" db="EMBL/GenBank/DDBJ databases">
        <title>Genomic Encyclopedia of Archaeal and Bacterial Type Strains, Phase II (KMG-II): from individual species to whole genera.</title>
        <authorList>
            <person name="Goeker M."/>
        </authorList>
    </citation>
    <scope>NUCLEOTIDE SEQUENCE [LARGE SCALE GENOMIC DNA]</scope>
    <source>
        <strain evidence="2 3">DSM 29318</strain>
    </source>
</reference>
<protein>
    <submittedName>
        <fullName evidence="2">Uncharacterized protein</fullName>
    </submittedName>
</protein>
<accession>A0A2T0X7W0</accession>
<feature type="transmembrane region" description="Helical" evidence="1">
    <location>
        <begin position="20"/>
        <end position="43"/>
    </location>
</feature>
<comment type="caution">
    <text evidence="2">The sequence shown here is derived from an EMBL/GenBank/DDBJ whole genome shotgun (WGS) entry which is preliminary data.</text>
</comment>
<dbReference type="Proteomes" id="UP000238801">
    <property type="component" value="Unassembled WGS sequence"/>
</dbReference>
<evidence type="ECO:0000313" key="2">
    <source>
        <dbReference type="EMBL" id="PRY95028.1"/>
    </source>
</evidence>
<evidence type="ECO:0000256" key="1">
    <source>
        <dbReference type="SAM" id="Phobius"/>
    </source>
</evidence>
<gene>
    <name evidence="2" type="ORF">BCF33_0640</name>
</gene>
<keyword evidence="1" id="KW-1133">Transmembrane helix</keyword>
<proteinExistence type="predicted"/>
<dbReference type="InterPro" id="IPR020308">
    <property type="entry name" value="Uncharacterised_Ynq1"/>
</dbReference>
<sequence length="54" mass="6155">MVIWFGLNMLGREMGMPGGYALVFDLAAVAAFIWALAVVWRVWRKGRELDQEGR</sequence>
<dbReference type="Pfam" id="PF17272">
    <property type="entry name" value="DUF5337"/>
    <property type="match status" value="1"/>
</dbReference>
<dbReference type="EMBL" id="PVTT01000001">
    <property type="protein sequence ID" value="PRY95028.1"/>
    <property type="molecule type" value="Genomic_DNA"/>
</dbReference>
<evidence type="ECO:0000313" key="3">
    <source>
        <dbReference type="Proteomes" id="UP000238801"/>
    </source>
</evidence>
<dbReference type="AlphaFoldDB" id="A0A2T0X7W0"/>
<keyword evidence="1" id="KW-0472">Membrane</keyword>